<dbReference type="Gene3D" id="2.40.50.770">
    <property type="entry name" value="RecQ-mediated genome instability protein Rmi1, C-terminal domain"/>
    <property type="match status" value="1"/>
</dbReference>
<dbReference type="Pfam" id="PF08585">
    <property type="entry name" value="RMI1_N_C"/>
    <property type="match status" value="1"/>
</dbReference>
<evidence type="ECO:0000259" key="5">
    <source>
        <dbReference type="Pfam" id="PF21000"/>
    </source>
</evidence>
<dbReference type="PANTHER" id="PTHR14790:SF15">
    <property type="entry name" value="RECQ-MEDIATED GENOME INSTABILITY PROTEIN 1"/>
    <property type="match status" value="1"/>
</dbReference>
<dbReference type="Pfam" id="PF21000">
    <property type="entry name" value="RMI1_N_N"/>
    <property type="match status" value="1"/>
</dbReference>
<sequence length="252" mass="27387">MTPQEQIAAQLLSTRSLPISQAWLDRFVATSSTAQPNVNVPISGLTRTALFRVLASDFRETLSTANRPSLLPSDVFDPTIQERRLQGVVPVQILDIEDIGSSLWSQVEAIERVERGEAVRGREIVRTVNLEDGNQERDNPSNNASASANTNANNTTSNSSASSSHGPHRLIVQDAAGTRAVAVEIRSVEGVAVDKTPIGAKLLLRNASVARGMVLLTPETVTYLGGKIEAMDRAWREGRKERLLSRLSENQP</sequence>
<evidence type="ECO:0000313" key="6">
    <source>
        <dbReference type="EMBL" id="OJJ48633.1"/>
    </source>
</evidence>
<dbReference type="RefSeq" id="XP_022583143.1">
    <property type="nucleotide sequence ID" value="XM_022725674.1"/>
</dbReference>
<comment type="similarity">
    <text evidence="1">Belongs to the RMI1 family.</text>
</comment>
<organism evidence="6 7">
    <name type="scientific">Penicilliopsis zonata CBS 506.65</name>
    <dbReference type="NCBI Taxonomy" id="1073090"/>
    <lineage>
        <taxon>Eukaryota</taxon>
        <taxon>Fungi</taxon>
        <taxon>Dikarya</taxon>
        <taxon>Ascomycota</taxon>
        <taxon>Pezizomycotina</taxon>
        <taxon>Eurotiomycetes</taxon>
        <taxon>Eurotiomycetidae</taxon>
        <taxon>Eurotiales</taxon>
        <taxon>Aspergillaceae</taxon>
        <taxon>Penicilliopsis</taxon>
    </lineage>
</organism>
<reference evidence="7" key="1">
    <citation type="journal article" date="2017" name="Genome Biol.">
        <title>Comparative genomics reveals high biological diversity and specific adaptations in the industrially and medically important fungal genus Aspergillus.</title>
        <authorList>
            <person name="de Vries R.P."/>
            <person name="Riley R."/>
            <person name="Wiebenga A."/>
            <person name="Aguilar-Osorio G."/>
            <person name="Amillis S."/>
            <person name="Uchima C.A."/>
            <person name="Anderluh G."/>
            <person name="Asadollahi M."/>
            <person name="Askin M."/>
            <person name="Barry K."/>
            <person name="Battaglia E."/>
            <person name="Bayram O."/>
            <person name="Benocci T."/>
            <person name="Braus-Stromeyer S.A."/>
            <person name="Caldana C."/>
            <person name="Canovas D."/>
            <person name="Cerqueira G.C."/>
            <person name="Chen F."/>
            <person name="Chen W."/>
            <person name="Choi C."/>
            <person name="Clum A."/>
            <person name="Dos Santos R.A."/>
            <person name="Damasio A.R."/>
            <person name="Diallinas G."/>
            <person name="Emri T."/>
            <person name="Fekete E."/>
            <person name="Flipphi M."/>
            <person name="Freyberg S."/>
            <person name="Gallo A."/>
            <person name="Gournas C."/>
            <person name="Habgood R."/>
            <person name="Hainaut M."/>
            <person name="Harispe M.L."/>
            <person name="Henrissat B."/>
            <person name="Hilden K.S."/>
            <person name="Hope R."/>
            <person name="Hossain A."/>
            <person name="Karabika E."/>
            <person name="Karaffa L."/>
            <person name="Karanyi Z."/>
            <person name="Krasevec N."/>
            <person name="Kuo A."/>
            <person name="Kusch H."/>
            <person name="LaButti K."/>
            <person name="Lagendijk E.L."/>
            <person name="Lapidus A."/>
            <person name="Levasseur A."/>
            <person name="Lindquist E."/>
            <person name="Lipzen A."/>
            <person name="Logrieco A.F."/>
            <person name="MacCabe A."/>
            <person name="Maekelae M.R."/>
            <person name="Malavazi I."/>
            <person name="Melin P."/>
            <person name="Meyer V."/>
            <person name="Mielnichuk N."/>
            <person name="Miskei M."/>
            <person name="Molnar A.P."/>
            <person name="Mule G."/>
            <person name="Ngan C.Y."/>
            <person name="Orejas M."/>
            <person name="Orosz E."/>
            <person name="Ouedraogo J.P."/>
            <person name="Overkamp K.M."/>
            <person name="Park H.-S."/>
            <person name="Perrone G."/>
            <person name="Piumi F."/>
            <person name="Punt P.J."/>
            <person name="Ram A.F."/>
            <person name="Ramon A."/>
            <person name="Rauscher S."/>
            <person name="Record E."/>
            <person name="Riano-Pachon D.M."/>
            <person name="Robert V."/>
            <person name="Roehrig J."/>
            <person name="Ruller R."/>
            <person name="Salamov A."/>
            <person name="Salih N.S."/>
            <person name="Samson R.A."/>
            <person name="Sandor E."/>
            <person name="Sanguinetti M."/>
            <person name="Schuetze T."/>
            <person name="Sepcic K."/>
            <person name="Shelest E."/>
            <person name="Sherlock G."/>
            <person name="Sophianopoulou V."/>
            <person name="Squina F.M."/>
            <person name="Sun H."/>
            <person name="Susca A."/>
            <person name="Todd R.B."/>
            <person name="Tsang A."/>
            <person name="Unkles S.E."/>
            <person name="van de Wiele N."/>
            <person name="van Rossen-Uffink D."/>
            <person name="Oliveira J.V."/>
            <person name="Vesth T.C."/>
            <person name="Visser J."/>
            <person name="Yu J.-H."/>
            <person name="Zhou M."/>
            <person name="Andersen M.R."/>
            <person name="Archer D.B."/>
            <person name="Baker S.E."/>
            <person name="Benoit I."/>
            <person name="Brakhage A.A."/>
            <person name="Braus G.H."/>
            <person name="Fischer R."/>
            <person name="Frisvad J.C."/>
            <person name="Goldman G.H."/>
            <person name="Houbraken J."/>
            <person name="Oakley B."/>
            <person name="Pocsi I."/>
            <person name="Scazzocchio C."/>
            <person name="Seiboth B."/>
            <person name="vanKuyk P.A."/>
            <person name="Wortman J."/>
            <person name="Dyer P.S."/>
            <person name="Grigoriev I.V."/>
        </authorList>
    </citation>
    <scope>NUCLEOTIDE SEQUENCE [LARGE SCALE GENOMIC DNA]</scope>
    <source>
        <strain evidence="7">CBS 506.65</strain>
    </source>
</reference>
<dbReference type="GO" id="GO:0000724">
    <property type="term" value="P:double-strand break repair via homologous recombination"/>
    <property type="evidence" value="ECO:0007669"/>
    <property type="project" value="TreeGrafter"/>
</dbReference>
<keyword evidence="7" id="KW-1185">Reference proteome</keyword>
<protein>
    <recommendedName>
        <fullName evidence="2">RecQ-mediated genome instability protein 1</fullName>
    </recommendedName>
</protein>
<evidence type="ECO:0000259" key="4">
    <source>
        <dbReference type="Pfam" id="PF08585"/>
    </source>
</evidence>
<dbReference type="PANTHER" id="PTHR14790">
    <property type="entry name" value="RECQ-MEDIATED GENOME INSTABILITY PROTEIN 1 RMI1"/>
    <property type="match status" value="1"/>
</dbReference>
<dbReference type="OrthoDB" id="341511at2759"/>
<feature type="domain" description="RMI1 N-terminal" evidence="5">
    <location>
        <begin position="12"/>
        <end position="61"/>
    </location>
</feature>
<name>A0A1L9SNE4_9EURO</name>
<dbReference type="InterPro" id="IPR042470">
    <property type="entry name" value="RMI1_N_C_sf"/>
</dbReference>
<dbReference type="Proteomes" id="UP000184188">
    <property type="component" value="Unassembled WGS sequence"/>
</dbReference>
<dbReference type="STRING" id="1073090.A0A1L9SNE4"/>
<feature type="region of interest" description="Disordered" evidence="3">
    <location>
        <begin position="129"/>
        <end position="167"/>
    </location>
</feature>
<dbReference type="VEuPathDB" id="FungiDB:ASPZODRAFT_150823"/>
<dbReference type="EMBL" id="KV878339">
    <property type="protein sequence ID" value="OJJ48633.1"/>
    <property type="molecule type" value="Genomic_DNA"/>
</dbReference>
<evidence type="ECO:0000313" key="7">
    <source>
        <dbReference type="Proteomes" id="UP000184188"/>
    </source>
</evidence>
<dbReference type="SMART" id="SM01161">
    <property type="entry name" value="DUF1767"/>
    <property type="match status" value="1"/>
</dbReference>
<dbReference type="GO" id="GO:0016604">
    <property type="term" value="C:nuclear body"/>
    <property type="evidence" value="ECO:0007669"/>
    <property type="project" value="TreeGrafter"/>
</dbReference>
<dbReference type="AlphaFoldDB" id="A0A1L9SNE4"/>
<accession>A0A1L9SNE4</accession>
<dbReference type="GeneID" id="34612139"/>
<evidence type="ECO:0000256" key="2">
    <source>
        <dbReference type="ARBA" id="ARBA00018987"/>
    </source>
</evidence>
<evidence type="ECO:0000256" key="1">
    <source>
        <dbReference type="ARBA" id="ARBA00006395"/>
    </source>
</evidence>
<proteinExistence type="inferred from homology"/>
<dbReference type="GO" id="GO:0000712">
    <property type="term" value="P:resolution of meiotic recombination intermediates"/>
    <property type="evidence" value="ECO:0007669"/>
    <property type="project" value="TreeGrafter"/>
</dbReference>
<dbReference type="InterPro" id="IPR049363">
    <property type="entry name" value="RMI1_N"/>
</dbReference>
<dbReference type="InterPro" id="IPR013894">
    <property type="entry name" value="RMI1_OB"/>
</dbReference>
<dbReference type="GO" id="GO:0031422">
    <property type="term" value="C:RecQ family helicase-topoisomerase III complex"/>
    <property type="evidence" value="ECO:0007669"/>
    <property type="project" value="TreeGrafter"/>
</dbReference>
<evidence type="ECO:0000256" key="3">
    <source>
        <dbReference type="SAM" id="MobiDB-lite"/>
    </source>
</evidence>
<gene>
    <name evidence="6" type="ORF">ASPZODRAFT_150823</name>
</gene>
<feature type="compositionally biased region" description="Low complexity" evidence="3">
    <location>
        <begin position="141"/>
        <end position="164"/>
    </location>
</feature>
<feature type="domain" description="RecQ mediated genome instability protein 1 OB-fold" evidence="4">
    <location>
        <begin position="71"/>
        <end position="239"/>
    </location>
</feature>